<evidence type="ECO:0008006" key="3">
    <source>
        <dbReference type="Google" id="ProtNLM"/>
    </source>
</evidence>
<proteinExistence type="predicted"/>
<evidence type="ECO:0000313" key="2">
    <source>
        <dbReference type="Proteomes" id="UP000054454"/>
    </source>
</evidence>
<dbReference type="InterPro" id="IPR007218">
    <property type="entry name" value="DNA_pol_delta_4"/>
</dbReference>
<accession>A0A0W4ZR42</accession>
<keyword evidence="2" id="KW-1185">Reference proteome</keyword>
<evidence type="ECO:0000313" key="1">
    <source>
        <dbReference type="EMBL" id="KTW30845.1"/>
    </source>
</evidence>
<protein>
    <recommendedName>
        <fullName evidence="3">DNA polymerase delta subunit 4</fullName>
    </recommendedName>
</protein>
<dbReference type="GeneID" id="28935371"/>
<comment type="caution">
    <text evidence="1">The sequence shown here is derived from an EMBL/GenBank/DDBJ whole genome shotgun (WGS) entry which is preliminary data.</text>
</comment>
<dbReference type="VEuPathDB" id="FungiDB:T552_00556"/>
<dbReference type="GO" id="GO:0043625">
    <property type="term" value="C:delta DNA polymerase complex"/>
    <property type="evidence" value="ECO:0007669"/>
    <property type="project" value="TreeGrafter"/>
</dbReference>
<dbReference type="Pfam" id="PF04081">
    <property type="entry name" value="DNA_pol_delta_4"/>
    <property type="match status" value="1"/>
</dbReference>
<sequence>MPSSRTAKKPKPIQRKLVDSFPSLKVSKVSSKQLKKTNDNIIQKKNILKSQIQSNKEVTNLYPSKQDFSPLVVEKSSCVNIDEQEHINKALNTFDLTYKYGPFVGLSRLDRWNRAVKLGLCPPIEIKRLL</sequence>
<dbReference type="PANTHER" id="PTHR14303">
    <property type="entry name" value="DNA POLYMERASE DELTA SUBUNIT 4"/>
    <property type="match status" value="1"/>
</dbReference>
<organism evidence="1 2">
    <name type="scientific">Pneumocystis carinii (strain B80)</name>
    <name type="common">Rat pneumocystis pneumonia agent</name>
    <name type="synonym">Pneumocystis carinii f. sp. carinii</name>
    <dbReference type="NCBI Taxonomy" id="1408658"/>
    <lineage>
        <taxon>Eukaryota</taxon>
        <taxon>Fungi</taxon>
        <taxon>Dikarya</taxon>
        <taxon>Ascomycota</taxon>
        <taxon>Taphrinomycotina</taxon>
        <taxon>Pneumocystomycetes</taxon>
        <taxon>Pneumocystaceae</taxon>
        <taxon>Pneumocystis</taxon>
    </lineage>
</organism>
<reference evidence="2" key="1">
    <citation type="journal article" date="2016" name="Nat. Commun.">
        <title>Genome analysis of three Pneumocystis species reveals adaptation mechanisms to life exclusively in mammalian hosts.</title>
        <authorList>
            <person name="Ma L."/>
            <person name="Chen Z."/>
            <person name="Huang D.W."/>
            <person name="Kutty G."/>
            <person name="Ishihara M."/>
            <person name="Wang H."/>
            <person name="Abouelleil A."/>
            <person name="Bishop L."/>
            <person name="Davey E."/>
            <person name="Deng R."/>
            <person name="Deng X."/>
            <person name="Fan L."/>
            <person name="Fantoni G."/>
            <person name="Fitzgerald M."/>
            <person name="Gogineni E."/>
            <person name="Goldberg J.M."/>
            <person name="Handley G."/>
            <person name="Hu X."/>
            <person name="Huber C."/>
            <person name="Jiao X."/>
            <person name="Jones K."/>
            <person name="Levin J.Z."/>
            <person name="Liu Y."/>
            <person name="Macdonald P."/>
            <person name="Melnikov A."/>
            <person name="Raley C."/>
            <person name="Sassi M."/>
            <person name="Sherman B.T."/>
            <person name="Song X."/>
            <person name="Sykes S."/>
            <person name="Tran B."/>
            <person name="Walsh L."/>
            <person name="Xia Y."/>
            <person name="Yang J."/>
            <person name="Young S."/>
            <person name="Zeng Q."/>
            <person name="Zheng X."/>
            <person name="Stephens R."/>
            <person name="Nusbaum C."/>
            <person name="Birren B.W."/>
            <person name="Azadi P."/>
            <person name="Lempicki R.A."/>
            <person name="Cuomo C.A."/>
            <person name="Kovacs J.A."/>
        </authorList>
    </citation>
    <scope>NUCLEOTIDE SEQUENCE [LARGE SCALE GENOMIC DNA]</scope>
    <source>
        <strain evidence="2">B80</strain>
    </source>
</reference>
<name>A0A0W4ZR42_PNEC8</name>
<dbReference type="GO" id="GO:0006261">
    <property type="term" value="P:DNA-templated DNA replication"/>
    <property type="evidence" value="ECO:0007669"/>
    <property type="project" value="TreeGrafter"/>
</dbReference>
<dbReference type="PANTHER" id="PTHR14303:SF0">
    <property type="entry name" value="DNA POLYMERASE DELTA SUBUNIT 4"/>
    <property type="match status" value="1"/>
</dbReference>
<dbReference type="OrthoDB" id="337486at2759"/>
<dbReference type="RefSeq" id="XP_018227441.1">
    <property type="nucleotide sequence ID" value="XM_018369169.1"/>
</dbReference>
<gene>
    <name evidence="1" type="ORF">T552_00556</name>
</gene>
<dbReference type="EMBL" id="LFVZ01000002">
    <property type="protein sequence ID" value="KTW30845.1"/>
    <property type="molecule type" value="Genomic_DNA"/>
</dbReference>
<dbReference type="AlphaFoldDB" id="A0A0W4ZR42"/>
<dbReference type="GO" id="GO:0003887">
    <property type="term" value="F:DNA-directed DNA polymerase activity"/>
    <property type="evidence" value="ECO:0007669"/>
    <property type="project" value="TreeGrafter"/>
</dbReference>
<dbReference type="Proteomes" id="UP000054454">
    <property type="component" value="Unassembled WGS sequence"/>
</dbReference>
<dbReference type="GO" id="GO:0000731">
    <property type="term" value="P:DNA synthesis involved in DNA repair"/>
    <property type="evidence" value="ECO:0007669"/>
    <property type="project" value="InterPro"/>
</dbReference>